<evidence type="ECO:0000256" key="4">
    <source>
        <dbReference type="ARBA" id="ARBA00022827"/>
    </source>
</evidence>
<reference evidence="7 8" key="1">
    <citation type="journal article" date="2016" name="Genome Biol. Evol.">
        <title>Divergent and convergent evolution of fungal pathogenicity.</title>
        <authorList>
            <person name="Shang Y."/>
            <person name="Xiao G."/>
            <person name="Zheng P."/>
            <person name="Cen K."/>
            <person name="Zhan S."/>
            <person name="Wang C."/>
        </authorList>
    </citation>
    <scope>NUCLEOTIDE SEQUENCE [LARGE SCALE GENOMIC DNA]</scope>
    <source>
        <strain evidence="7 8">RCEF 4871</strain>
    </source>
</reference>
<evidence type="ECO:0000256" key="3">
    <source>
        <dbReference type="ARBA" id="ARBA00022630"/>
    </source>
</evidence>
<dbReference type="Pfam" id="PF01565">
    <property type="entry name" value="FAD_binding_4"/>
    <property type="match status" value="1"/>
</dbReference>
<dbReference type="PANTHER" id="PTHR42973:SF39">
    <property type="entry name" value="FAD-BINDING PCMH-TYPE DOMAIN-CONTAINING PROTEIN"/>
    <property type="match status" value="1"/>
</dbReference>
<comment type="caution">
    <text evidence="7">The sequence shown here is derived from an EMBL/GenBank/DDBJ whole genome shotgun (WGS) entry which is preliminary data.</text>
</comment>
<feature type="domain" description="FAD-binding PCMH-type" evidence="6">
    <location>
        <begin position="53"/>
        <end position="214"/>
    </location>
</feature>
<dbReference type="SUPFAM" id="SSF56176">
    <property type="entry name" value="FAD-binding/transporter-associated domain-like"/>
    <property type="match status" value="1"/>
</dbReference>
<dbReference type="Gene3D" id="3.30.465.10">
    <property type="match status" value="1"/>
</dbReference>
<evidence type="ECO:0000256" key="1">
    <source>
        <dbReference type="ARBA" id="ARBA00001974"/>
    </source>
</evidence>
<comment type="cofactor">
    <cofactor evidence="1">
        <name>FAD</name>
        <dbReference type="ChEBI" id="CHEBI:57692"/>
    </cofactor>
</comment>
<dbReference type="GO" id="GO:0016491">
    <property type="term" value="F:oxidoreductase activity"/>
    <property type="evidence" value="ECO:0007669"/>
    <property type="project" value="UniProtKB-KW"/>
</dbReference>
<name>A0A166X8Z1_METRR</name>
<keyword evidence="3" id="KW-0285">Flavoprotein</keyword>
<organism evidence="7 8">
    <name type="scientific">Metarhizium rileyi (strain RCEF 4871)</name>
    <name type="common">Nomuraea rileyi</name>
    <dbReference type="NCBI Taxonomy" id="1649241"/>
    <lineage>
        <taxon>Eukaryota</taxon>
        <taxon>Fungi</taxon>
        <taxon>Dikarya</taxon>
        <taxon>Ascomycota</taxon>
        <taxon>Pezizomycotina</taxon>
        <taxon>Sordariomycetes</taxon>
        <taxon>Hypocreomycetidae</taxon>
        <taxon>Hypocreales</taxon>
        <taxon>Clavicipitaceae</taxon>
        <taxon>Metarhizium</taxon>
    </lineage>
</organism>
<dbReference type="InterPro" id="IPR016169">
    <property type="entry name" value="FAD-bd_PCMH_sub2"/>
</dbReference>
<evidence type="ECO:0000313" key="7">
    <source>
        <dbReference type="EMBL" id="OAA35552.1"/>
    </source>
</evidence>
<dbReference type="STRING" id="1081105.A0A166X8Z1"/>
<proteinExistence type="inferred from homology"/>
<dbReference type="InterPro" id="IPR016166">
    <property type="entry name" value="FAD-bd_PCMH"/>
</dbReference>
<dbReference type="AlphaFoldDB" id="A0A166X8Z1"/>
<evidence type="ECO:0000256" key="2">
    <source>
        <dbReference type="ARBA" id="ARBA00005466"/>
    </source>
</evidence>
<evidence type="ECO:0000313" key="8">
    <source>
        <dbReference type="Proteomes" id="UP000243498"/>
    </source>
</evidence>
<gene>
    <name evidence="7" type="ORF">NOR_07937</name>
</gene>
<protein>
    <submittedName>
        <fullName evidence="7">FAD-binding, type 2</fullName>
    </submittedName>
</protein>
<dbReference type="Proteomes" id="UP000243498">
    <property type="component" value="Unassembled WGS sequence"/>
</dbReference>
<dbReference type="GO" id="GO:0071949">
    <property type="term" value="F:FAD binding"/>
    <property type="evidence" value="ECO:0007669"/>
    <property type="project" value="InterPro"/>
</dbReference>
<keyword evidence="4" id="KW-0274">FAD</keyword>
<evidence type="ECO:0000259" key="6">
    <source>
        <dbReference type="PROSITE" id="PS51387"/>
    </source>
</evidence>
<sequence>MSNPLPVPSKVISHSEKAMEAAIPSLKAKKIPVYEPGEDDYERCIAKSNLIYRFSSPPCVVQPKCTCDVRDVIKTAKARDIPITIKNGGHSYAGASTTNIGILMELGLMNEVILDMTAGSETATVKGGAVWFHVYKKLTRKRFDGKHLDGWVVNSGRCPTVGVSGFIRGGGLSPFTRSFGMGCDTVKKFTIVTAQGDEITASDDSKDQWEKDLL</sequence>
<dbReference type="PANTHER" id="PTHR42973">
    <property type="entry name" value="BINDING OXIDOREDUCTASE, PUTATIVE (AFU_ORTHOLOGUE AFUA_1G17690)-RELATED"/>
    <property type="match status" value="1"/>
</dbReference>
<dbReference type="OrthoDB" id="2151789at2759"/>
<dbReference type="InterPro" id="IPR050416">
    <property type="entry name" value="FAD-linked_Oxidoreductase"/>
</dbReference>
<dbReference type="InterPro" id="IPR036318">
    <property type="entry name" value="FAD-bd_PCMH-like_sf"/>
</dbReference>
<dbReference type="EMBL" id="AZHC01000041">
    <property type="protein sequence ID" value="OAA35552.1"/>
    <property type="molecule type" value="Genomic_DNA"/>
</dbReference>
<dbReference type="InterPro" id="IPR006094">
    <property type="entry name" value="Oxid_FAD_bind_N"/>
</dbReference>
<keyword evidence="8" id="KW-1185">Reference proteome</keyword>
<dbReference type="OMA" id="GSICITF"/>
<comment type="similarity">
    <text evidence="2">Belongs to the oxygen-dependent FAD-linked oxidoreductase family.</text>
</comment>
<keyword evidence="5" id="KW-0560">Oxidoreductase</keyword>
<evidence type="ECO:0000256" key="5">
    <source>
        <dbReference type="ARBA" id="ARBA00023002"/>
    </source>
</evidence>
<accession>A0A166X8Z1</accession>
<dbReference type="PROSITE" id="PS51387">
    <property type="entry name" value="FAD_PCMH"/>
    <property type="match status" value="1"/>
</dbReference>